<feature type="domain" description="Large polyvalent protein associated" evidence="1">
    <location>
        <begin position="9"/>
        <end position="126"/>
    </location>
</feature>
<dbReference type="AlphaFoldDB" id="A0A1U9KJH3"/>
<accession>A0A1U9KJH3</accession>
<evidence type="ECO:0000259" key="1">
    <source>
        <dbReference type="Pfam" id="PF18850"/>
    </source>
</evidence>
<dbReference type="EMBL" id="CP014692">
    <property type="protein sequence ID" value="AQS85917.1"/>
    <property type="molecule type" value="Genomic_DNA"/>
</dbReference>
<gene>
    <name evidence="2" type="ORF">A0U92_15375</name>
</gene>
<protein>
    <recommendedName>
        <fullName evidence="1">Large polyvalent protein associated domain-containing protein</fullName>
    </recommendedName>
</protein>
<dbReference type="Pfam" id="PF18850">
    <property type="entry name" value="LPD30"/>
    <property type="match status" value="1"/>
</dbReference>
<evidence type="ECO:0000313" key="3">
    <source>
        <dbReference type="Proteomes" id="UP000188937"/>
    </source>
</evidence>
<organism evidence="2 3">
    <name type="scientific">Acetobacter aceti</name>
    <dbReference type="NCBI Taxonomy" id="435"/>
    <lineage>
        <taxon>Bacteria</taxon>
        <taxon>Pseudomonadati</taxon>
        <taxon>Pseudomonadota</taxon>
        <taxon>Alphaproteobacteria</taxon>
        <taxon>Acetobacterales</taxon>
        <taxon>Acetobacteraceae</taxon>
        <taxon>Acetobacter</taxon>
        <taxon>Acetobacter subgen. Acetobacter</taxon>
    </lineage>
</organism>
<dbReference type="RefSeq" id="WP_077813918.1">
    <property type="nucleotide sequence ID" value="NZ_CP014692.1"/>
</dbReference>
<name>A0A1U9KJH3_ACEAC</name>
<reference evidence="2 3" key="1">
    <citation type="submission" date="2016-03" db="EMBL/GenBank/DDBJ databases">
        <title>Acetic acid bacteria sequencing.</title>
        <authorList>
            <person name="Brandt J."/>
            <person name="Jakob F."/>
            <person name="Vogel R.F."/>
        </authorList>
    </citation>
    <scope>NUCLEOTIDE SEQUENCE [LARGE SCALE GENOMIC DNA]</scope>
    <source>
        <strain evidence="2 3">TMW2.1153</strain>
    </source>
</reference>
<proteinExistence type="predicted"/>
<keyword evidence="3" id="KW-1185">Reference proteome</keyword>
<sequence length="222" mass="25018">MSISENPLIVGTMVSMILYNRGRGYVTAVYGEVGKTPVRSLAGRSIMTGGSASFDIVFLTGQRSQRLPEAILRGVQWTVYAREDGFADADQLERLKTQADELAAEKCRKEAEAKASFDAEVERLRADPDVAHLKQGDEGSGTLAAANLRVLLKKRWPKTRFRIRKQHYGYLRVANRICIRAAGVDIFDLLDQDWWDSYEAQEPPEDVVREVLEQEEWSPALE</sequence>
<dbReference type="Proteomes" id="UP000188937">
    <property type="component" value="Chromosome"/>
</dbReference>
<dbReference type="InterPro" id="IPR040631">
    <property type="entry name" value="LPD30"/>
</dbReference>
<evidence type="ECO:0000313" key="2">
    <source>
        <dbReference type="EMBL" id="AQS85917.1"/>
    </source>
</evidence>
<dbReference type="KEGG" id="aace:A0U92_15375"/>
<dbReference type="OrthoDB" id="6465939at2"/>